<dbReference type="PANTHER" id="PTHR11139:SF119">
    <property type="entry name" value="SERINE_THREONINE-PROTEIN KINASE SMG1"/>
    <property type="match status" value="1"/>
</dbReference>
<evidence type="ECO:0000259" key="2">
    <source>
        <dbReference type="PROSITE" id="PS51190"/>
    </source>
</evidence>
<dbReference type="Pfam" id="PF02260">
    <property type="entry name" value="FATC"/>
    <property type="match status" value="1"/>
</dbReference>
<dbReference type="OrthoDB" id="10065496at2759"/>
<protein>
    <recommendedName>
        <fullName evidence="5">Non-specific serine/threonine protein kinase</fullName>
    </recommendedName>
</protein>
<evidence type="ECO:0000313" key="3">
    <source>
        <dbReference type="EMBL" id="CAG7834749.1"/>
    </source>
</evidence>
<evidence type="ECO:0008006" key="5">
    <source>
        <dbReference type="Google" id="ProtNLM"/>
    </source>
</evidence>
<dbReference type="GO" id="GO:0005634">
    <property type="term" value="C:nucleus"/>
    <property type="evidence" value="ECO:0007669"/>
    <property type="project" value="TreeGrafter"/>
</dbReference>
<comment type="caution">
    <text evidence="3">The sequence shown here is derived from an EMBL/GenBank/DDBJ whole genome shotgun (WGS) entry which is preliminary data.</text>
</comment>
<evidence type="ECO:0000313" key="4">
    <source>
        <dbReference type="Proteomes" id="UP000708208"/>
    </source>
</evidence>
<keyword evidence="4" id="KW-1185">Reference proteome</keyword>
<dbReference type="GO" id="GO:0031929">
    <property type="term" value="P:TOR signaling"/>
    <property type="evidence" value="ECO:0007669"/>
    <property type="project" value="TreeGrafter"/>
</dbReference>
<dbReference type="SMART" id="SM00146">
    <property type="entry name" value="PI3Kc"/>
    <property type="match status" value="1"/>
</dbReference>
<proteinExistence type="predicted"/>
<gene>
    <name evidence="3" type="ORF">AFUS01_LOCUS44220</name>
</gene>
<dbReference type="GO" id="GO:0004674">
    <property type="term" value="F:protein serine/threonine kinase activity"/>
    <property type="evidence" value="ECO:0007669"/>
    <property type="project" value="TreeGrafter"/>
</dbReference>
<dbReference type="PROSITE" id="PS50290">
    <property type="entry name" value="PI3_4_KINASE_3"/>
    <property type="match status" value="1"/>
</dbReference>
<organism evidence="3 4">
    <name type="scientific">Allacma fusca</name>
    <dbReference type="NCBI Taxonomy" id="39272"/>
    <lineage>
        <taxon>Eukaryota</taxon>
        <taxon>Metazoa</taxon>
        <taxon>Ecdysozoa</taxon>
        <taxon>Arthropoda</taxon>
        <taxon>Hexapoda</taxon>
        <taxon>Collembola</taxon>
        <taxon>Symphypleona</taxon>
        <taxon>Sminthuridae</taxon>
        <taxon>Allacma</taxon>
    </lineage>
</organism>
<evidence type="ECO:0000259" key="1">
    <source>
        <dbReference type="PROSITE" id="PS50290"/>
    </source>
</evidence>
<dbReference type="GO" id="GO:0005737">
    <property type="term" value="C:cytoplasm"/>
    <property type="evidence" value="ECO:0007669"/>
    <property type="project" value="TreeGrafter"/>
</dbReference>
<dbReference type="SMART" id="SM01343">
    <property type="entry name" value="FATC"/>
    <property type="match status" value="1"/>
</dbReference>
<dbReference type="Pfam" id="PF00454">
    <property type="entry name" value="PI3_PI4_kinase"/>
    <property type="match status" value="1"/>
</dbReference>
<dbReference type="InterPro" id="IPR000403">
    <property type="entry name" value="PI3/4_kinase_cat_dom"/>
</dbReference>
<dbReference type="PROSITE" id="PS51190">
    <property type="entry name" value="FATC"/>
    <property type="match status" value="1"/>
</dbReference>
<dbReference type="Proteomes" id="UP000708208">
    <property type="component" value="Unassembled WGS sequence"/>
</dbReference>
<dbReference type="GO" id="GO:0016242">
    <property type="term" value="P:negative regulation of macroautophagy"/>
    <property type="evidence" value="ECO:0007669"/>
    <property type="project" value="TreeGrafter"/>
</dbReference>
<feature type="domain" description="FATC" evidence="2">
    <location>
        <begin position="2546"/>
        <end position="2578"/>
    </location>
</feature>
<dbReference type="PANTHER" id="PTHR11139">
    <property type="entry name" value="ATAXIA TELANGIECTASIA MUTATED ATM -RELATED"/>
    <property type="match status" value="1"/>
</dbReference>
<feature type="domain" description="PI3K/PI4K catalytic" evidence="1">
    <location>
        <begin position="1487"/>
        <end position="1805"/>
    </location>
</feature>
<dbReference type="EMBL" id="CAJVCH010570360">
    <property type="protein sequence ID" value="CAG7834749.1"/>
    <property type="molecule type" value="Genomic_DNA"/>
</dbReference>
<accession>A0A8J2PVI6</accession>
<name>A0A8J2PVI6_9HEXA</name>
<reference evidence="3" key="1">
    <citation type="submission" date="2021-06" db="EMBL/GenBank/DDBJ databases">
        <authorList>
            <person name="Hodson N. C."/>
            <person name="Mongue J. A."/>
            <person name="Jaron S. K."/>
        </authorList>
    </citation>
    <scope>NUCLEOTIDE SEQUENCE</scope>
</reference>
<sequence length="2578" mass="293522">MEQDARISRLTRALPRAESEESFTSICIQIQDLLDIVDNRRYVARSFNSLLLPLEGTFKFLTSVKWPDGVQEYAKLLSKIANSVDAGGVKFFQWIFESMDRDNPDIRSGDMIAVVQEVFFKMIPLLSSKTSHTLLADIHEVMNKERFQSADAFKALCSAFIKVLAQGAKCKPAAFQEFIDVVVGWMVDEDQSENKTYLFCAEMLLKLKVHFDYDSAFTSHLVVLILEDFEEAILEVQTNNDLKKLARIFLLVKAYSTITFISSQSDKNYSAVHSERFMENVIKVLSISHLNETEDYFIFKTKKKIIVHTLEYLAQADNADGSSSRLFVKELLHESLTNVGEKRVSFPMLRDLSHGLNSWIQTVSLSPNNDDECLEIIDMILKLFDSEFACTSNDDPLHIVCCVHSFLRSRNVVVLQKVYAWLVDKLKVSTDEPYITTDAQAISTVLLCLSDIASSKANSILTRWAFDPPLFDLLMVIFKHTEDETIRLTILYVLKAHCLAHSHFVSCVFSQTFSLDSPGSSLMFLQQLMDFWINIIQAESLTQVKVILDWIIIFMKTSSSYSKLLAETYTEFYVKLLEHSTIKPGLYFEFSRLLYVIIAESTYENTIVYFLAKDAALALLSKGKDLNKETRVEILKVFDSLNEVVIFESAFFNAFINFNGSITDSSHNEGNAPLCSQVESSEILMTSAEFDEFLTTLLMVDPSDEKRDTVYNKKAITDAVDILIRAKLKSIIGKPPDLFSQMQSLFKKYRTGRYGRVPAWKLEFVYYLDLEINLAMQESLLNHPNLNEALKHFYSTNRVPCTEWLKRLRVDVSEVAILAGNCELGFLYSSSAQDDNRVKRASFKLKDAHTLQAMQELALSYYINGKFEESLKVLEKSSLQKHEESSISVGDITSAVSSALTQLASTSLTDWPEKDTSAQLVIKDLKIQEPITPALIADNRVVDILGNIIHRNVAEIKKSSLLVVGNFDSVYDLHTANKLVEWAKNENNITDEFREQLLIQQMDQLLESGNTNIVRTMLPDHTITSLDLNTDVPEFNLCCLKLQADILFLDGMFEESARIYSSMSLFLDNSCASGVTSLFKNQFILNFTNKLETNENFCMSVLENLQLATNVHEKHLLIQNEYAKHLSTVLDDGDIWFSYGNYLYSNINSCMGEQANLEQQAVECYSQYLCLCENATSRDQRMASYGRYRKKSPKVISAMVKLLSLYQRGNHIDAERVLTNSEWLTLLPSLSQVDKLHATLFDRFPQQVGFHLASRQAAQKEYFKPCIKDRKTLFDPDSYGFHEFNENISNNRMKSSEPYQYSVSEEAKYPRKSLEYQSDKYVSLPVEITTIFRELQRIGSSREDQWINAFQKLHVDWHKRIASLKDDVARDSSPDLFRCYSTPVTIYFEEMLKLSQVCETPADTLFIVRHKVAITKIIAQFRTSQSLEDLLEAYAELSRLISLFSATSDPKITVSSISPILAKLDFQNSHFKITLPGIPSNVTITRVDSHAQILATKTRPKRLTFRGSDGKSYSYLVKGNENLNVDTGVMQFMNLMEHLTQWPSRSYSVTPLGKKGGLIQLVTNTTPLFHLYKKYLQRNGIDERTTDMFWSRMNALGFSDRSNQSALKQVFDQLQKDTPADILSKELLLMARNPKSWYNCVNTITTDCAMGSAIGYVLGIGDRHLDNILIDLKAGYFIHVDFSLVFGKGATLRVPEKVPFRLTQNICSALKYPGQSGSFKFLLEKFISAMQESKEIAMFGVRNVAEAYGIGEDLPVNPLPILKAELNSAAFILKSRQNNITRPGSILKADLLDMCKELNATKKETALLQEKLITYSKDIEDLTVALSILNDTKSEPNSLSLLRKKCDFICQRKNCFKNLHSYRHKLTYALSSLTDALTMREDLLNKTDKNWEILHRIKTDMTLFPRNQASLETVANFQEAIELADIALTFSWVSLRHTVSCHPIARILEALRDTSETNLIVQTLFGCHTSETAQIVWSVLDHDLKKTEDQLGKLRSILSAQGISDVDNEIKKTELQCTNTEETLSRYTLISPNSSGTSSDMDVFLKFALPCLQRALNEPNVLYGFVVKILLLVQNASKFNVPYETYGVLESLINLHVKARDNFSLFLDGSFEPLVRDGLKAISTVSGVLKSLSDNHSEIRIFSREKLTEDWKTAISQLQSNFTNFKSWLTGADMSYFKVDSDIVTHLLTPISNFTLPLTQECQKAIIRTGQKLLSAFSQYNINPPSDDPLAVLLTELKSLETMLKFFKDLQHSLDGCESTALFLAAEKDRFEWAFHHYLPSQNLAVKKQSDVLRTMSGLLESFSNKYMQFDITDVLNGSKAQEFGDQNILSDMYSYMRSVYKFVTAICFFETNRFNSMFIKEYNEFKNEVASLAEIGLTLMPAEDFTPAEKFIALNSETLQSEIQKKKIATENMAKSGKSDKLIATRMSRIVNRWRRVLANLHPTLMFIYKYAKTTSSIKIYKMTIDNDWIPRVAQFWLFQSEEKQLEDPNALHESFDFSERTLRILVETLENARPIKMNDELVGQYSTAPTTSPSLASFSEEKIDTFSRTIFVDRLIAEATRPETLSKMYEGWSAWV</sequence>
<dbReference type="GO" id="GO:0031932">
    <property type="term" value="C:TORC2 complex"/>
    <property type="evidence" value="ECO:0007669"/>
    <property type="project" value="TreeGrafter"/>
</dbReference>
<dbReference type="GO" id="GO:0031931">
    <property type="term" value="C:TORC1 complex"/>
    <property type="evidence" value="ECO:0007669"/>
    <property type="project" value="TreeGrafter"/>
</dbReference>
<dbReference type="InterPro" id="IPR050517">
    <property type="entry name" value="DDR_Repair_Kinase"/>
</dbReference>
<dbReference type="InterPro" id="IPR003152">
    <property type="entry name" value="FATC_dom"/>
</dbReference>